<dbReference type="Proteomes" id="UP000029682">
    <property type="component" value="Segment"/>
</dbReference>
<keyword evidence="5" id="KW-1185">Reference proteome</keyword>
<evidence type="ECO:0000313" key="5">
    <source>
        <dbReference type="Proteomes" id="UP000029682"/>
    </source>
</evidence>
<gene>
    <name evidence="4" type="ORF">Phi145_02</name>
</gene>
<dbReference type="InterPro" id="IPR002941">
    <property type="entry name" value="DNA_methylase_N4/N6"/>
</dbReference>
<evidence type="ECO:0000259" key="3">
    <source>
        <dbReference type="Pfam" id="PF01555"/>
    </source>
</evidence>
<sequence length="285" mass="33478">MIELNKIYNEECLEGMKKIPDGSVDMILCDLPYGTTACTWDEIIPFKPLWEQYERVIKDNGAIVLTASQPFTSKLVMSNIKWFKHEWIWEKQRASNFMRANHEPLKYHENILVFSKGLLNFNPQRYKVLEIDEIMTMTKKEMEVMMKSKHYDRFGRVDKRKTVRGPNENKKYLGSEIKRVRNADDGFRNPKSVLKINNKLHGNIHPTQKPVPLFEYLIRTYTNKGDTVLDNCAGSFTTAVACDNTNRNWICMEKEEEYCNIGLTRINDNRERLSLPLLERISENE</sequence>
<dbReference type="InterPro" id="IPR001091">
    <property type="entry name" value="RM_Methyltransferase"/>
</dbReference>
<feature type="domain" description="DNA methylase N-4/N-6" evidence="3">
    <location>
        <begin position="24"/>
        <end position="261"/>
    </location>
</feature>
<dbReference type="PRINTS" id="PR00508">
    <property type="entry name" value="S21N4MTFRASE"/>
</dbReference>
<dbReference type="EMBL" id="KM091444">
    <property type="protein sequence ID" value="AIK68646.1"/>
    <property type="molecule type" value="Genomic_DNA"/>
</dbReference>
<evidence type="ECO:0000313" key="4">
    <source>
        <dbReference type="EMBL" id="AIK68646.1"/>
    </source>
</evidence>
<keyword evidence="2" id="KW-0808">Transferase</keyword>
<dbReference type="Gene3D" id="3.40.50.150">
    <property type="entry name" value="Vaccinia Virus protein VP39"/>
    <property type="match status" value="1"/>
</dbReference>
<dbReference type="GO" id="GO:0032259">
    <property type="term" value="P:methylation"/>
    <property type="evidence" value="ECO:0007669"/>
    <property type="project" value="UniProtKB-KW"/>
</dbReference>
<dbReference type="SUPFAM" id="SSF53335">
    <property type="entry name" value="S-adenosyl-L-methionine-dependent methyltransferases"/>
    <property type="match status" value="1"/>
</dbReference>
<accession>A0A096XVB1</accession>
<keyword evidence="1 4" id="KW-0489">Methyltransferase</keyword>
<dbReference type="GO" id="GO:0003677">
    <property type="term" value="F:DNA binding"/>
    <property type="evidence" value="ECO:0007669"/>
    <property type="project" value="InterPro"/>
</dbReference>
<reference evidence="4 5" key="1">
    <citation type="journal article" date="2014" name="BMC Genomics">
        <title>Methyltransferases acquired by lactococcal 936-type phage provide protection against restriction endonuclease activity.</title>
        <authorList>
            <person name="Murphy J."/>
            <person name="Klumpp J."/>
            <person name="Mahony J."/>
            <person name="O'Connell-Motherway M."/>
            <person name="Nauta A."/>
            <person name="van Sinderen D."/>
        </authorList>
    </citation>
    <scope>NUCLEOTIDE SEQUENCE [LARGE SCALE GENOMIC DNA]</scope>
</reference>
<name>A0A096XVB1_9CAUD</name>
<dbReference type="InterPro" id="IPR029063">
    <property type="entry name" value="SAM-dependent_MTases_sf"/>
</dbReference>
<organism evidence="4 5">
    <name type="scientific">Lactococcus phage phi145</name>
    <dbReference type="NCBI Taxonomy" id="1527692"/>
    <lineage>
        <taxon>Viruses</taxon>
        <taxon>Duplodnaviria</taxon>
        <taxon>Heunggongvirae</taxon>
        <taxon>Uroviricota</taxon>
        <taxon>Caudoviricetes</taxon>
        <taxon>Skunavirus</taxon>
        <taxon>Skunavirus sv145</taxon>
    </lineage>
</organism>
<dbReference type="GO" id="GO:0008170">
    <property type="term" value="F:N-methyltransferase activity"/>
    <property type="evidence" value="ECO:0007669"/>
    <property type="project" value="InterPro"/>
</dbReference>
<evidence type="ECO:0000256" key="2">
    <source>
        <dbReference type="ARBA" id="ARBA00022679"/>
    </source>
</evidence>
<protein>
    <submittedName>
        <fullName evidence="4">DNA methylase</fullName>
    </submittedName>
</protein>
<evidence type="ECO:0000256" key="1">
    <source>
        <dbReference type="ARBA" id="ARBA00022603"/>
    </source>
</evidence>
<proteinExistence type="predicted"/>
<dbReference type="Pfam" id="PF01555">
    <property type="entry name" value="N6_N4_Mtase"/>
    <property type="match status" value="1"/>
</dbReference>
<dbReference type="REBASE" id="97618">
    <property type="entry name" value="M.Lph145I"/>
</dbReference>